<reference evidence="1" key="1">
    <citation type="submission" date="2015-05" db="EMBL/GenBank/DDBJ databases">
        <title>Permanent draft genome of Rhodopirellula islandicus K833.</title>
        <authorList>
            <person name="Kizina J."/>
            <person name="Richter M."/>
            <person name="Glockner F.O."/>
            <person name="Harder J."/>
        </authorList>
    </citation>
    <scope>NUCLEOTIDE SEQUENCE [LARGE SCALE GENOMIC DNA]</scope>
    <source>
        <strain evidence="1">K833</strain>
    </source>
</reference>
<organism evidence="1 2">
    <name type="scientific">Rhodopirellula islandica</name>
    <dbReference type="NCBI Taxonomy" id="595434"/>
    <lineage>
        <taxon>Bacteria</taxon>
        <taxon>Pseudomonadati</taxon>
        <taxon>Planctomycetota</taxon>
        <taxon>Planctomycetia</taxon>
        <taxon>Pirellulales</taxon>
        <taxon>Pirellulaceae</taxon>
        <taxon>Rhodopirellula</taxon>
    </lineage>
</organism>
<evidence type="ECO:0000313" key="2">
    <source>
        <dbReference type="Proteomes" id="UP000036367"/>
    </source>
</evidence>
<accession>A0A0J1B985</accession>
<comment type="caution">
    <text evidence="1">The sequence shown here is derived from an EMBL/GenBank/DDBJ whole genome shotgun (WGS) entry which is preliminary data.</text>
</comment>
<gene>
    <name evidence="1" type="ORF">RISK_004589</name>
</gene>
<protein>
    <submittedName>
        <fullName evidence="1">Uncharacterized protein</fullName>
    </submittedName>
</protein>
<dbReference type="AlphaFoldDB" id="A0A0J1B985"/>
<dbReference type="Proteomes" id="UP000036367">
    <property type="component" value="Unassembled WGS sequence"/>
</dbReference>
<dbReference type="STRING" id="595434.RISK_004589"/>
<sequence length="51" mass="5723">MNIGTTEPPCLFGSAWTISKLQDANVLSWTIHNAGWAECVRIACERLKKFN</sequence>
<proteinExistence type="predicted"/>
<keyword evidence="2" id="KW-1185">Reference proteome</keyword>
<dbReference type="PATRIC" id="fig|595434.4.peg.4360"/>
<name>A0A0J1B985_RHOIS</name>
<dbReference type="EMBL" id="LECT01000038">
    <property type="protein sequence ID" value="KLU03277.1"/>
    <property type="molecule type" value="Genomic_DNA"/>
</dbReference>
<evidence type="ECO:0000313" key="1">
    <source>
        <dbReference type="EMBL" id="KLU03277.1"/>
    </source>
</evidence>